<evidence type="ECO:0000256" key="1">
    <source>
        <dbReference type="SAM" id="MobiDB-lite"/>
    </source>
</evidence>
<feature type="compositionally biased region" description="Basic residues" evidence="1">
    <location>
        <begin position="87"/>
        <end position="97"/>
    </location>
</feature>
<feature type="region of interest" description="Disordered" evidence="1">
    <location>
        <begin position="44"/>
        <end position="132"/>
    </location>
</feature>
<evidence type="ECO:0000313" key="4">
    <source>
        <dbReference type="Proteomes" id="UP001215598"/>
    </source>
</evidence>
<keyword evidence="2" id="KW-1133">Transmembrane helix</keyword>
<dbReference type="EMBL" id="JARKIB010000496">
    <property type="protein sequence ID" value="KAJ7703827.1"/>
    <property type="molecule type" value="Genomic_DNA"/>
</dbReference>
<feature type="transmembrane region" description="Helical" evidence="2">
    <location>
        <begin position="141"/>
        <end position="164"/>
    </location>
</feature>
<evidence type="ECO:0000313" key="3">
    <source>
        <dbReference type="EMBL" id="KAJ7703827.1"/>
    </source>
</evidence>
<organism evidence="3 4">
    <name type="scientific">Mycena metata</name>
    <dbReference type="NCBI Taxonomy" id="1033252"/>
    <lineage>
        <taxon>Eukaryota</taxon>
        <taxon>Fungi</taxon>
        <taxon>Dikarya</taxon>
        <taxon>Basidiomycota</taxon>
        <taxon>Agaricomycotina</taxon>
        <taxon>Agaricomycetes</taxon>
        <taxon>Agaricomycetidae</taxon>
        <taxon>Agaricales</taxon>
        <taxon>Marasmiineae</taxon>
        <taxon>Mycenaceae</taxon>
        <taxon>Mycena</taxon>
    </lineage>
</organism>
<name>A0AAD7M6P6_9AGAR</name>
<sequence length="249" mass="26754">MAAFPVQGARTRCPTIEGYAQHVYFHGARPVVVVDRQHLRPAAVRSVPRRRSRRPHLVSRNPLGGQSVGAPRQLHGPKIFLPGGGKSARRHSGGKQHVRGDLCPEDNVNRKCPDTQLAESSPWPTQTESARVGTRTARGTIIGAIIGSVLSTTVVVAVAVVLIWRSRVRRRRRTSDRPILIDDDALSKAGSEVPGTAILPGVWNKAGRHGPGAVPIFSIILVTLVTSSFLLATLALPTVFAAGGLTRRL</sequence>
<keyword evidence="2" id="KW-0472">Membrane</keyword>
<keyword evidence="2" id="KW-0812">Transmembrane</keyword>
<feature type="transmembrane region" description="Helical" evidence="2">
    <location>
        <begin position="214"/>
        <end position="240"/>
    </location>
</feature>
<feature type="compositionally biased region" description="Basic residues" evidence="1">
    <location>
        <begin position="47"/>
        <end position="57"/>
    </location>
</feature>
<protein>
    <submittedName>
        <fullName evidence="3">Uncharacterized protein</fullName>
    </submittedName>
</protein>
<accession>A0AAD7M6P6</accession>
<keyword evidence="4" id="KW-1185">Reference proteome</keyword>
<evidence type="ECO:0000256" key="2">
    <source>
        <dbReference type="SAM" id="Phobius"/>
    </source>
</evidence>
<feature type="compositionally biased region" description="Basic and acidic residues" evidence="1">
    <location>
        <begin position="98"/>
        <end position="113"/>
    </location>
</feature>
<dbReference type="AlphaFoldDB" id="A0AAD7M6P6"/>
<reference evidence="3" key="1">
    <citation type="submission" date="2023-03" db="EMBL/GenBank/DDBJ databases">
        <title>Massive genome expansion in bonnet fungi (Mycena s.s.) driven by repeated elements and novel gene families across ecological guilds.</title>
        <authorList>
            <consortium name="Lawrence Berkeley National Laboratory"/>
            <person name="Harder C.B."/>
            <person name="Miyauchi S."/>
            <person name="Viragh M."/>
            <person name="Kuo A."/>
            <person name="Thoen E."/>
            <person name="Andreopoulos B."/>
            <person name="Lu D."/>
            <person name="Skrede I."/>
            <person name="Drula E."/>
            <person name="Henrissat B."/>
            <person name="Morin E."/>
            <person name="Kohler A."/>
            <person name="Barry K."/>
            <person name="LaButti K."/>
            <person name="Morin E."/>
            <person name="Salamov A."/>
            <person name="Lipzen A."/>
            <person name="Mereny Z."/>
            <person name="Hegedus B."/>
            <person name="Baldrian P."/>
            <person name="Stursova M."/>
            <person name="Weitz H."/>
            <person name="Taylor A."/>
            <person name="Grigoriev I.V."/>
            <person name="Nagy L.G."/>
            <person name="Martin F."/>
            <person name="Kauserud H."/>
        </authorList>
    </citation>
    <scope>NUCLEOTIDE SEQUENCE</scope>
    <source>
        <strain evidence="3">CBHHK182m</strain>
    </source>
</reference>
<proteinExistence type="predicted"/>
<comment type="caution">
    <text evidence="3">The sequence shown here is derived from an EMBL/GenBank/DDBJ whole genome shotgun (WGS) entry which is preliminary data.</text>
</comment>
<gene>
    <name evidence="3" type="ORF">B0H16DRAFT_720892</name>
</gene>
<dbReference type="Proteomes" id="UP001215598">
    <property type="component" value="Unassembled WGS sequence"/>
</dbReference>
<feature type="compositionally biased region" description="Polar residues" evidence="1">
    <location>
        <begin position="117"/>
        <end position="129"/>
    </location>
</feature>